<feature type="compositionally biased region" description="Basic residues" evidence="1">
    <location>
        <begin position="94"/>
        <end position="106"/>
    </location>
</feature>
<feature type="region of interest" description="Disordered" evidence="1">
    <location>
        <begin position="30"/>
        <end position="65"/>
    </location>
</feature>
<feature type="region of interest" description="Disordered" evidence="1">
    <location>
        <begin position="131"/>
        <end position="196"/>
    </location>
</feature>
<proteinExistence type="predicted"/>
<organism evidence="2 3">
    <name type="scientific">Euplotes crassus</name>
    <dbReference type="NCBI Taxonomy" id="5936"/>
    <lineage>
        <taxon>Eukaryota</taxon>
        <taxon>Sar</taxon>
        <taxon>Alveolata</taxon>
        <taxon>Ciliophora</taxon>
        <taxon>Intramacronucleata</taxon>
        <taxon>Spirotrichea</taxon>
        <taxon>Hypotrichia</taxon>
        <taxon>Euplotida</taxon>
        <taxon>Euplotidae</taxon>
        <taxon>Moneuplotes</taxon>
    </lineage>
</organism>
<gene>
    <name evidence="2" type="ORF">ECRASSUSDP1_LOCUS3049</name>
</gene>
<accession>A0AAD1U7S6</accession>
<evidence type="ECO:0000313" key="3">
    <source>
        <dbReference type="Proteomes" id="UP001295684"/>
    </source>
</evidence>
<keyword evidence="3" id="KW-1185">Reference proteome</keyword>
<feature type="compositionally biased region" description="Polar residues" evidence="1">
    <location>
        <begin position="186"/>
        <end position="196"/>
    </location>
</feature>
<name>A0AAD1U7S6_EUPCR</name>
<dbReference type="Proteomes" id="UP001295684">
    <property type="component" value="Unassembled WGS sequence"/>
</dbReference>
<reference evidence="2" key="1">
    <citation type="submission" date="2023-07" db="EMBL/GenBank/DDBJ databases">
        <authorList>
            <consortium name="AG Swart"/>
            <person name="Singh M."/>
            <person name="Singh A."/>
            <person name="Seah K."/>
            <person name="Emmerich C."/>
        </authorList>
    </citation>
    <scope>NUCLEOTIDE SEQUENCE</scope>
    <source>
        <strain evidence="2">DP1</strain>
    </source>
</reference>
<sequence>MSITDEESSSCNTTEIDEKVDEDYIKGYYDAESPKPLTRRPEARKGPTYYEFSPKRQSFGSGKAREPISFYNQTILKLKTPLRKRNMYTSSKESRKKSALKKRKNANKLCGPTKANHCYYASCSLPYSSNLKASPVRKQSSEKTKPKKRQHSRIKLCQKPLNSFNNTLSSKPPLPLQKLKSQKSPNTSKCPQSSNKIPFLPSSFTAALNLSTKKTKKAKCRKMKTSKPEQLYSRNKLILDKSSKSVTNKPPTTLQIVKEFINNGGLARPKIDVKPKRKCRNRAKARRKCTDFTFRGSVSTVSNCGFPATTIRCIQ</sequence>
<dbReference type="EMBL" id="CAMPGE010002919">
    <property type="protein sequence ID" value="CAI2361736.1"/>
    <property type="molecule type" value="Genomic_DNA"/>
</dbReference>
<comment type="caution">
    <text evidence="2">The sequence shown here is derived from an EMBL/GenBank/DDBJ whole genome shotgun (WGS) entry which is preliminary data.</text>
</comment>
<dbReference type="AlphaFoldDB" id="A0AAD1U7S6"/>
<feature type="compositionally biased region" description="Low complexity" evidence="1">
    <location>
        <begin position="168"/>
        <end position="185"/>
    </location>
</feature>
<protein>
    <submittedName>
        <fullName evidence="2">Uncharacterized protein</fullName>
    </submittedName>
</protein>
<evidence type="ECO:0000313" key="2">
    <source>
        <dbReference type="EMBL" id="CAI2361736.1"/>
    </source>
</evidence>
<feature type="region of interest" description="Disordered" evidence="1">
    <location>
        <begin position="85"/>
        <end position="107"/>
    </location>
</feature>
<feature type="compositionally biased region" description="Basic residues" evidence="1">
    <location>
        <begin position="145"/>
        <end position="156"/>
    </location>
</feature>
<evidence type="ECO:0000256" key="1">
    <source>
        <dbReference type="SAM" id="MobiDB-lite"/>
    </source>
</evidence>